<accession>A0A699IWG6</accession>
<dbReference type="EMBL" id="BKCJ010341142">
    <property type="protein sequence ID" value="GEZ91294.1"/>
    <property type="molecule type" value="Genomic_DNA"/>
</dbReference>
<name>A0A699IWG6_TANCI</name>
<evidence type="ECO:0000313" key="1">
    <source>
        <dbReference type="EMBL" id="GEZ91294.1"/>
    </source>
</evidence>
<feature type="non-terminal residue" evidence="1">
    <location>
        <position position="1"/>
    </location>
</feature>
<gene>
    <name evidence="1" type="ORF">Tci_563267</name>
</gene>
<sequence length="135" mass="15296">NRTLEQLGLDLVESDIDEKVEDKVTGLKMIRRCKTINHLKVDMFIANIVMLLSQRWFNDPSVQSDMELCPFKVIVGPVDQLLANPLRLITKVTTNDSKLKRNLSMVLIKRSFYGTAYLTGYGSLLASAKFRGGFE</sequence>
<comment type="caution">
    <text evidence="1">The sequence shown here is derived from an EMBL/GenBank/DDBJ whole genome shotgun (WGS) entry which is preliminary data.</text>
</comment>
<reference evidence="1" key="1">
    <citation type="journal article" date="2019" name="Sci. Rep.">
        <title>Draft genome of Tanacetum cinerariifolium, the natural source of mosquito coil.</title>
        <authorList>
            <person name="Yamashiro T."/>
            <person name="Shiraishi A."/>
            <person name="Satake H."/>
            <person name="Nakayama K."/>
        </authorList>
    </citation>
    <scope>NUCLEOTIDE SEQUENCE</scope>
</reference>
<organism evidence="1">
    <name type="scientific">Tanacetum cinerariifolium</name>
    <name type="common">Dalmatian daisy</name>
    <name type="synonym">Chrysanthemum cinerariifolium</name>
    <dbReference type="NCBI Taxonomy" id="118510"/>
    <lineage>
        <taxon>Eukaryota</taxon>
        <taxon>Viridiplantae</taxon>
        <taxon>Streptophyta</taxon>
        <taxon>Embryophyta</taxon>
        <taxon>Tracheophyta</taxon>
        <taxon>Spermatophyta</taxon>
        <taxon>Magnoliopsida</taxon>
        <taxon>eudicotyledons</taxon>
        <taxon>Gunneridae</taxon>
        <taxon>Pentapetalae</taxon>
        <taxon>asterids</taxon>
        <taxon>campanulids</taxon>
        <taxon>Asterales</taxon>
        <taxon>Asteraceae</taxon>
        <taxon>Asteroideae</taxon>
        <taxon>Anthemideae</taxon>
        <taxon>Anthemidinae</taxon>
        <taxon>Tanacetum</taxon>
    </lineage>
</organism>
<dbReference type="AlphaFoldDB" id="A0A699IWG6"/>
<protein>
    <submittedName>
        <fullName evidence="1">Uncharacterized protein</fullName>
    </submittedName>
</protein>
<proteinExistence type="predicted"/>